<dbReference type="GO" id="GO:0022857">
    <property type="term" value="F:transmembrane transporter activity"/>
    <property type="evidence" value="ECO:0007669"/>
    <property type="project" value="TreeGrafter"/>
</dbReference>
<reference evidence="11" key="1">
    <citation type="submission" date="2011-02" db="EMBL/GenBank/DDBJ databases">
        <title>Complete sequence of Methanobacterium sp. AL-21.</title>
        <authorList>
            <consortium name="US DOE Joint Genome Institute"/>
            <person name="Lucas S."/>
            <person name="Copeland A."/>
            <person name="Lapidus A."/>
            <person name="Cheng J.-F."/>
            <person name="Goodwin L."/>
            <person name="Pitluck S."/>
            <person name="Chertkov O."/>
            <person name="Detter J.C."/>
            <person name="Han C."/>
            <person name="Tapia R."/>
            <person name="Land M."/>
            <person name="Hauser L."/>
            <person name="Kyrpides N."/>
            <person name="Ivanova N."/>
            <person name="Mikhailova N."/>
            <person name="Pagani I."/>
            <person name="Cadillo-Quiroz H."/>
            <person name="Imachi H."/>
            <person name="Zinder S."/>
            <person name="Liu W."/>
            <person name="Woyke T."/>
        </authorList>
    </citation>
    <scope>NUCLEOTIDE SEQUENCE [LARGE SCALE GENOMIC DNA]</scope>
    <source>
        <strain evidence="11">AL-21</strain>
    </source>
</reference>
<dbReference type="Pfam" id="PF02687">
    <property type="entry name" value="FtsX"/>
    <property type="match status" value="1"/>
</dbReference>
<evidence type="ECO:0000313" key="11">
    <source>
        <dbReference type="Proteomes" id="UP000007490"/>
    </source>
</evidence>
<organism evidence="10 11">
    <name type="scientific">Methanobacterium lacus (strain AL-21)</name>
    <dbReference type="NCBI Taxonomy" id="877455"/>
    <lineage>
        <taxon>Archaea</taxon>
        <taxon>Methanobacteriati</taxon>
        <taxon>Methanobacteriota</taxon>
        <taxon>Methanomada group</taxon>
        <taxon>Methanobacteria</taxon>
        <taxon>Methanobacteriales</taxon>
        <taxon>Methanobacteriaceae</taxon>
        <taxon>Methanobacterium</taxon>
    </lineage>
</organism>
<evidence type="ECO:0000256" key="6">
    <source>
        <dbReference type="ARBA" id="ARBA00038076"/>
    </source>
</evidence>
<feature type="domain" description="MacB-like periplasmic core" evidence="9">
    <location>
        <begin position="20"/>
        <end position="226"/>
    </location>
</feature>
<keyword evidence="3 7" id="KW-0812">Transmembrane</keyword>
<dbReference type="Pfam" id="PF12704">
    <property type="entry name" value="MacB_PCD"/>
    <property type="match status" value="1"/>
</dbReference>
<dbReference type="KEGG" id="mel:Metbo_1588"/>
<dbReference type="PANTHER" id="PTHR30572:SF4">
    <property type="entry name" value="ABC TRANSPORTER PERMEASE YTRF"/>
    <property type="match status" value="1"/>
</dbReference>
<sequence length="380" mass="40726">MLDIAFKDFKAKKSRAAMCIIGVMACVLLIGVINVVMYEMVSGLKGDLGTVHGKMYFEQNGTSYPPAGSVITESLGNEVLNNSVVDSQKSTNALFTPLQGSQTDDGGMTMVVGLSPGREDAFIGNATVTGKSSLVGEADNAVIIGSETAKTYNSTVGSTITVNNETFKVVGIMKKVGSGWPLTIDSSMVMSLAHAQNISDRKGLVSTVIMVPSNGNSQQTVEDTLQSAYPKYDVYTEKDTQKTIDNQLKEVMIFMNMVIIMIFAVSMVLIMNVMMMSVKEKTKDIGTMRALGTKKRSIMLLIIYESLILSSIGGIIGILLISPVYSLLGILMGATNFSFVLPTSVIVQVAVIVLVIGTFSGLLPAYLANKISPIEALRYE</sequence>
<dbReference type="OrthoDB" id="11469at2157"/>
<dbReference type="AlphaFoldDB" id="F0T8Y7"/>
<dbReference type="PANTHER" id="PTHR30572">
    <property type="entry name" value="MEMBRANE COMPONENT OF TRANSPORTER-RELATED"/>
    <property type="match status" value="1"/>
</dbReference>
<dbReference type="RefSeq" id="WP_013645166.1">
    <property type="nucleotide sequence ID" value="NC_015216.1"/>
</dbReference>
<dbReference type="eggNOG" id="arCOG02312">
    <property type="taxonomic scope" value="Archaea"/>
</dbReference>
<evidence type="ECO:0000256" key="2">
    <source>
        <dbReference type="ARBA" id="ARBA00022475"/>
    </source>
</evidence>
<gene>
    <name evidence="10" type="ordered locus">Metbo_1588</name>
</gene>
<evidence type="ECO:0000256" key="4">
    <source>
        <dbReference type="ARBA" id="ARBA00022989"/>
    </source>
</evidence>
<proteinExistence type="inferred from homology"/>
<protein>
    <recommendedName>
        <fullName evidence="12">ABC3 transporter permease protein domain-containing protein</fullName>
    </recommendedName>
</protein>
<evidence type="ECO:0000259" key="8">
    <source>
        <dbReference type="Pfam" id="PF02687"/>
    </source>
</evidence>
<feature type="transmembrane region" description="Helical" evidence="7">
    <location>
        <begin position="345"/>
        <end position="368"/>
    </location>
</feature>
<keyword evidence="5 7" id="KW-0472">Membrane</keyword>
<evidence type="ECO:0008006" key="12">
    <source>
        <dbReference type="Google" id="ProtNLM"/>
    </source>
</evidence>
<dbReference type="PROSITE" id="PS51257">
    <property type="entry name" value="PROKAR_LIPOPROTEIN"/>
    <property type="match status" value="1"/>
</dbReference>
<keyword evidence="11" id="KW-1185">Reference proteome</keyword>
<evidence type="ECO:0000256" key="3">
    <source>
        <dbReference type="ARBA" id="ARBA00022692"/>
    </source>
</evidence>
<dbReference type="InterPro" id="IPR025857">
    <property type="entry name" value="MacB_PCD"/>
</dbReference>
<accession>F0T8Y7</accession>
<feature type="transmembrane region" description="Helical" evidence="7">
    <location>
        <begin position="298"/>
        <end position="325"/>
    </location>
</feature>
<feature type="transmembrane region" description="Helical" evidence="7">
    <location>
        <begin position="251"/>
        <end position="278"/>
    </location>
</feature>
<dbReference type="GO" id="GO:0005886">
    <property type="term" value="C:plasma membrane"/>
    <property type="evidence" value="ECO:0007669"/>
    <property type="project" value="UniProtKB-SubCell"/>
</dbReference>
<name>F0T8Y7_METLA</name>
<evidence type="ECO:0000256" key="1">
    <source>
        <dbReference type="ARBA" id="ARBA00004651"/>
    </source>
</evidence>
<dbReference type="GeneID" id="10278045"/>
<dbReference type="InterPro" id="IPR050250">
    <property type="entry name" value="Macrolide_Exporter_MacB"/>
</dbReference>
<feature type="transmembrane region" description="Helical" evidence="7">
    <location>
        <begin position="16"/>
        <end position="38"/>
    </location>
</feature>
<dbReference type="Proteomes" id="UP000007490">
    <property type="component" value="Chromosome"/>
</dbReference>
<dbReference type="STRING" id="877455.Metbo_1588"/>
<evidence type="ECO:0000256" key="5">
    <source>
        <dbReference type="ARBA" id="ARBA00023136"/>
    </source>
</evidence>
<comment type="similarity">
    <text evidence="6">Belongs to the ABC-4 integral membrane protein family.</text>
</comment>
<comment type="subcellular location">
    <subcellularLocation>
        <location evidence="1">Cell membrane</location>
        <topology evidence="1">Multi-pass membrane protein</topology>
    </subcellularLocation>
</comment>
<feature type="domain" description="ABC3 transporter permease C-terminal" evidence="8">
    <location>
        <begin position="257"/>
        <end position="373"/>
    </location>
</feature>
<evidence type="ECO:0000259" key="9">
    <source>
        <dbReference type="Pfam" id="PF12704"/>
    </source>
</evidence>
<dbReference type="EMBL" id="CP002551">
    <property type="protein sequence ID" value="ADZ09815.1"/>
    <property type="molecule type" value="Genomic_DNA"/>
</dbReference>
<dbReference type="HOGENOM" id="CLU_000604_8_0_2"/>
<dbReference type="InterPro" id="IPR003838">
    <property type="entry name" value="ABC3_permease_C"/>
</dbReference>
<keyword evidence="2" id="KW-1003">Cell membrane</keyword>
<keyword evidence="4 7" id="KW-1133">Transmembrane helix</keyword>
<evidence type="ECO:0000256" key="7">
    <source>
        <dbReference type="SAM" id="Phobius"/>
    </source>
</evidence>
<evidence type="ECO:0000313" key="10">
    <source>
        <dbReference type="EMBL" id="ADZ09815.1"/>
    </source>
</evidence>
<reference evidence="10 11" key="2">
    <citation type="journal article" date="2014" name="Int. J. Syst. Evol. Microbiol.">
        <title>Methanobacterium paludis sp. nov. and a novel strain of Methanobacterium lacus isolated from northern peatlands.</title>
        <authorList>
            <person name="Cadillo-Quiroz H."/>
            <person name="Brauer S.L."/>
            <person name="Goodson N."/>
            <person name="Yavitt J.B."/>
            <person name="Zinder S.H."/>
        </authorList>
    </citation>
    <scope>NUCLEOTIDE SEQUENCE [LARGE SCALE GENOMIC DNA]</scope>
    <source>
        <strain evidence="10 11">AL-21</strain>
    </source>
</reference>